<keyword evidence="2" id="KW-1185">Reference proteome</keyword>
<name>A0A0B0NGJ7_GOSAR</name>
<reference evidence="2" key="1">
    <citation type="submission" date="2014-09" db="EMBL/GenBank/DDBJ databases">
        <authorList>
            <person name="Mudge J."/>
            <person name="Ramaraj T."/>
            <person name="Lindquist I.E."/>
            <person name="Bharti A.K."/>
            <person name="Sundararajan A."/>
            <person name="Cameron C.T."/>
            <person name="Woodward J.E."/>
            <person name="May G.D."/>
            <person name="Brubaker C."/>
            <person name="Broadhvest J."/>
            <person name="Wilkins T.A."/>
        </authorList>
    </citation>
    <scope>NUCLEOTIDE SEQUENCE</scope>
    <source>
        <strain evidence="2">cv. AKA8401</strain>
    </source>
</reference>
<evidence type="ECO:0000313" key="1">
    <source>
        <dbReference type="EMBL" id="KHG11772.1"/>
    </source>
</evidence>
<sequence length="36" mass="4317">MNVERAYTSKNRRSFYRDVITCKTMSGTLALYYDYV</sequence>
<dbReference type="EMBL" id="KN396438">
    <property type="protein sequence ID" value="KHG11772.1"/>
    <property type="molecule type" value="Genomic_DNA"/>
</dbReference>
<accession>A0A0B0NGJ7</accession>
<dbReference type="Proteomes" id="UP000032142">
    <property type="component" value="Unassembled WGS sequence"/>
</dbReference>
<protein>
    <submittedName>
        <fullName evidence="1">Uncharacterized protein</fullName>
    </submittedName>
</protein>
<evidence type="ECO:0000313" key="2">
    <source>
        <dbReference type="Proteomes" id="UP000032142"/>
    </source>
</evidence>
<proteinExistence type="predicted"/>
<dbReference type="AlphaFoldDB" id="A0A0B0NGJ7"/>
<gene>
    <name evidence="1" type="ORF">F383_14778</name>
</gene>
<organism evidence="1 2">
    <name type="scientific">Gossypium arboreum</name>
    <name type="common">Tree cotton</name>
    <name type="synonym">Gossypium nanking</name>
    <dbReference type="NCBI Taxonomy" id="29729"/>
    <lineage>
        <taxon>Eukaryota</taxon>
        <taxon>Viridiplantae</taxon>
        <taxon>Streptophyta</taxon>
        <taxon>Embryophyta</taxon>
        <taxon>Tracheophyta</taxon>
        <taxon>Spermatophyta</taxon>
        <taxon>Magnoliopsida</taxon>
        <taxon>eudicotyledons</taxon>
        <taxon>Gunneridae</taxon>
        <taxon>Pentapetalae</taxon>
        <taxon>rosids</taxon>
        <taxon>malvids</taxon>
        <taxon>Malvales</taxon>
        <taxon>Malvaceae</taxon>
        <taxon>Malvoideae</taxon>
        <taxon>Gossypium</taxon>
    </lineage>
</organism>